<comment type="caution">
    <text evidence="2">The sequence shown here is derived from an EMBL/GenBank/DDBJ whole genome shotgun (WGS) entry which is preliminary data.</text>
</comment>
<evidence type="ECO:0000313" key="2">
    <source>
        <dbReference type="EMBL" id="KAF2430962.1"/>
    </source>
</evidence>
<evidence type="ECO:0000313" key="3">
    <source>
        <dbReference type="Proteomes" id="UP000800235"/>
    </source>
</evidence>
<accession>A0A9P4NSN7</accession>
<dbReference type="GO" id="GO:0140580">
    <property type="term" value="F:mitochondrion autophagosome adaptor activity"/>
    <property type="evidence" value="ECO:0007669"/>
    <property type="project" value="InterPro"/>
</dbReference>
<dbReference type="PANTHER" id="PTHR38699">
    <property type="entry name" value="CHROMOSOME 1, WHOLE GENOME SHOTGUN SEQUENCE"/>
    <property type="match status" value="1"/>
</dbReference>
<dbReference type="InterPro" id="IPR013898">
    <property type="entry name" value="Atg43"/>
</dbReference>
<dbReference type="EMBL" id="MU007035">
    <property type="protein sequence ID" value="KAF2430962.1"/>
    <property type="molecule type" value="Genomic_DNA"/>
</dbReference>
<protein>
    <submittedName>
        <fullName evidence="2">DUF1770-domain-containing protein</fullName>
    </submittedName>
</protein>
<evidence type="ECO:0000256" key="1">
    <source>
        <dbReference type="SAM" id="MobiDB-lite"/>
    </source>
</evidence>
<dbReference type="AlphaFoldDB" id="A0A9P4NSN7"/>
<gene>
    <name evidence="2" type="ORF">EJ08DRAFT_678772</name>
</gene>
<name>A0A9P4NSN7_9PEZI</name>
<dbReference type="PANTHER" id="PTHR38699:SF1">
    <property type="entry name" value="MITOPHAGY RECEPTOR ATG43"/>
    <property type="match status" value="1"/>
</dbReference>
<dbReference type="GO" id="GO:0000423">
    <property type="term" value="P:mitophagy"/>
    <property type="evidence" value="ECO:0007669"/>
    <property type="project" value="InterPro"/>
</dbReference>
<keyword evidence="3" id="KW-1185">Reference proteome</keyword>
<dbReference type="Proteomes" id="UP000800235">
    <property type="component" value="Unassembled WGS sequence"/>
</dbReference>
<feature type="region of interest" description="Disordered" evidence="1">
    <location>
        <begin position="13"/>
        <end position="46"/>
    </location>
</feature>
<dbReference type="Pfam" id="PF08589">
    <property type="entry name" value="ATG43"/>
    <property type="match status" value="1"/>
</dbReference>
<sequence length="179" mass="20058">MASNAAFEIASTIQAGSINRHPDPKQDINPSTAASKKQRVTIDEDELTDVGEDEVPLSALKPVPRRATLPPLPDLRFEQSYLKSIEHADGWQAVTYITARDMLVLPLVQGFGWSLVVFGWRHWNRASSLSGASLGSRIRRWWWGVNNWDVPDSKSMKQQKLAGDVKEFYTNQFASAGFD</sequence>
<dbReference type="OrthoDB" id="2430343at2759"/>
<organism evidence="2 3">
    <name type="scientific">Tothia fuscella</name>
    <dbReference type="NCBI Taxonomy" id="1048955"/>
    <lineage>
        <taxon>Eukaryota</taxon>
        <taxon>Fungi</taxon>
        <taxon>Dikarya</taxon>
        <taxon>Ascomycota</taxon>
        <taxon>Pezizomycotina</taxon>
        <taxon>Dothideomycetes</taxon>
        <taxon>Pleosporomycetidae</taxon>
        <taxon>Venturiales</taxon>
        <taxon>Cylindrosympodiaceae</taxon>
        <taxon>Tothia</taxon>
    </lineage>
</organism>
<proteinExistence type="predicted"/>
<reference evidence="2" key="1">
    <citation type="journal article" date="2020" name="Stud. Mycol.">
        <title>101 Dothideomycetes genomes: a test case for predicting lifestyles and emergence of pathogens.</title>
        <authorList>
            <person name="Haridas S."/>
            <person name="Albert R."/>
            <person name="Binder M."/>
            <person name="Bloem J."/>
            <person name="Labutti K."/>
            <person name="Salamov A."/>
            <person name="Andreopoulos B."/>
            <person name="Baker S."/>
            <person name="Barry K."/>
            <person name="Bills G."/>
            <person name="Bluhm B."/>
            <person name="Cannon C."/>
            <person name="Castanera R."/>
            <person name="Culley D."/>
            <person name="Daum C."/>
            <person name="Ezra D."/>
            <person name="Gonzalez J."/>
            <person name="Henrissat B."/>
            <person name="Kuo A."/>
            <person name="Liang C."/>
            <person name="Lipzen A."/>
            <person name="Lutzoni F."/>
            <person name="Magnuson J."/>
            <person name="Mondo S."/>
            <person name="Nolan M."/>
            <person name="Ohm R."/>
            <person name="Pangilinan J."/>
            <person name="Park H.-J."/>
            <person name="Ramirez L."/>
            <person name="Alfaro M."/>
            <person name="Sun H."/>
            <person name="Tritt A."/>
            <person name="Yoshinaga Y."/>
            <person name="Zwiers L.-H."/>
            <person name="Turgeon B."/>
            <person name="Goodwin S."/>
            <person name="Spatafora J."/>
            <person name="Crous P."/>
            <person name="Grigoriev I."/>
        </authorList>
    </citation>
    <scope>NUCLEOTIDE SEQUENCE</scope>
    <source>
        <strain evidence="2">CBS 130266</strain>
    </source>
</reference>